<keyword evidence="4 6" id="KW-1133">Transmembrane helix</keyword>
<feature type="transmembrane region" description="Helical" evidence="6">
    <location>
        <begin position="769"/>
        <end position="791"/>
    </location>
</feature>
<organism evidence="9 10">
    <name type="scientific">Xanthocytophaga flava</name>
    <dbReference type="NCBI Taxonomy" id="3048013"/>
    <lineage>
        <taxon>Bacteria</taxon>
        <taxon>Pseudomonadati</taxon>
        <taxon>Bacteroidota</taxon>
        <taxon>Cytophagia</taxon>
        <taxon>Cytophagales</taxon>
        <taxon>Rhodocytophagaceae</taxon>
        <taxon>Xanthocytophaga</taxon>
    </lineage>
</organism>
<protein>
    <submittedName>
        <fullName evidence="9">ABC transporter permease</fullName>
    </submittedName>
</protein>
<evidence type="ECO:0000259" key="8">
    <source>
        <dbReference type="Pfam" id="PF12704"/>
    </source>
</evidence>
<evidence type="ECO:0000256" key="6">
    <source>
        <dbReference type="SAM" id="Phobius"/>
    </source>
</evidence>
<dbReference type="AlphaFoldDB" id="A0AAE3QT72"/>
<feature type="domain" description="ABC3 transporter permease C-terminal" evidence="7">
    <location>
        <begin position="286"/>
        <end position="402"/>
    </location>
</feature>
<sequence length="808" mass="91024">MVKNYLKIAIRNFWKHKVISAVNLLGLTLGLTACLLITTYILDEVSADKHWSKKNQLFRLVEVKQNGTAEEKSAFLISHVANTLHTKFPEVEAYTRGNHLEWQFKYGNKTIPAKTWAVESGAFPMFDFHFLEGGISSVDFNNNTLVISQKYAQQLFGKEDPVGKIIPRVSNSDSPEPFKIAGVIENIPTNSHLYADVLFLKKYAASYDELSLFGNVYPQYVLLNENVNPEKLAAKASAYLTTLLKSETKIRLAFQPLQEVHLKSHAIDNDGSDSLGDMQYIYLFSVIAVFLLLLACINYVNLTTAQSLQRGRETGLRKVLGANRREVIWQFLIESVGFFALCWLLSLWMYKLTLPVLYTFIGKPLTINFTQSIPLFLCLALITFLVSILTGIYPALLLSSYKPANVLKGFFGKANDRGNLRRVLVVTQFFVSTLLIVATIVVYKQLYFINHKNLGFYKDNLLHIEGWVDKDVTAIKHEILQNPNVVSMTISQWGPGDMTSGGMSMKVPDPLNAGQAATVYGLGADFDFLKTMQIPLKEGRDFDMSYAADRINIDSLMQLDWTKYETTDLGKSLIINETGARKLGLKNPIGASIQFNGMKGRIIGVMADYHSTSFHNEVPIILLRANAHYSYGYPLIRIRPGKLAETTAQIESIWKKHFPDRQFDYTYVDDRLEKLYMNEQQLGKLFGYFSALAIFISCLGLIGLAAFATERRTKEIGIRKVLGATVANIFTLLSKDFLKLILIAFVIAIPLSVYLMNQWLQKFAYRIEISWWIFALAGVCIMGVAILAVSFQTIKAALSNPVNSLRNE</sequence>
<dbReference type="PROSITE" id="PS51257">
    <property type="entry name" value="PROKAR_LIPOPROTEIN"/>
    <property type="match status" value="1"/>
</dbReference>
<feature type="transmembrane region" description="Helical" evidence="6">
    <location>
        <begin position="737"/>
        <end position="757"/>
    </location>
</feature>
<feature type="transmembrane region" description="Helical" evidence="6">
    <location>
        <begin position="327"/>
        <end position="350"/>
    </location>
</feature>
<accession>A0AAE3QT72</accession>
<proteinExistence type="predicted"/>
<feature type="transmembrane region" description="Helical" evidence="6">
    <location>
        <begin position="21"/>
        <end position="42"/>
    </location>
</feature>
<evidence type="ECO:0000256" key="4">
    <source>
        <dbReference type="ARBA" id="ARBA00022989"/>
    </source>
</evidence>
<dbReference type="GO" id="GO:0022857">
    <property type="term" value="F:transmembrane transporter activity"/>
    <property type="evidence" value="ECO:0007669"/>
    <property type="project" value="TreeGrafter"/>
</dbReference>
<dbReference type="PANTHER" id="PTHR30572">
    <property type="entry name" value="MEMBRANE COMPONENT OF TRANSPORTER-RELATED"/>
    <property type="match status" value="1"/>
</dbReference>
<comment type="subcellular location">
    <subcellularLocation>
        <location evidence="1">Cell membrane</location>
        <topology evidence="1">Multi-pass membrane protein</topology>
    </subcellularLocation>
</comment>
<feature type="domain" description="ABC3 transporter permease C-terminal" evidence="7">
    <location>
        <begin position="689"/>
        <end position="797"/>
    </location>
</feature>
<reference evidence="9" key="1">
    <citation type="submission" date="2023-05" db="EMBL/GenBank/DDBJ databases">
        <authorList>
            <person name="Zhang X."/>
        </authorList>
    </citation>
    <scope>NUCLEOTIDE SEQUENCE</scope>
    <source>
        <strain evidence="9">YF14B1</strain>
    </source>
</reference>
<evidence type="ECO:0000256" key="5">
    <source>
        <dbReference type="ARBA" id="ARBA00023136"/>
    </source>
</evidence>
<dbReference type="Proteomes" id="UP001241110">
    <property type="component" value="Unassembled WGS sequence"/>
</dbReference>
<evidence type="ECO:0000313" key="9">
    <source>
        <dbReference type="EMBL" id="MDJ1482243.1"/>
    </source>
</evidence>
<feature type="domain" description="MacB-like periplasmic core" evidence="8">
    <location>
        <begin position="20"/>
        <end position="237"/>
    </location>
</feature>
<keyword evidence="3 6" id="KW-0812">Transmembrane</keyword>
<evidence type="ECO:0000259" key="7">
    <source>
        <dbReference type="Pfam" id="PF02687"/>
    </source>
</evidence>
<feature type="transmembrane region" description="Helical" evidence="6">
    <location>
        <begin position="685"/>
        <end position="709"/>
    </location>
</feature>
<dbReference type="RefSeq" id="WP_313981104.1">
    <property type="nucleotide sequence ID" value="NZ_JASJOS010000007.1"/>
</dbReference>
<evidence type="ECO:0000256" key="2">
    <source>
        <dbReference type="ARBA" id="ARBA00022475"/>
    </source>
</evidence>
<feature type="transmembrane region" description="Helical" evidence="6">
    <location>
        <begin position="373"/>
        <end position="398"/>
    </location>
</feature>
<dbReference type="GO" id="GO:0005886">
    <property type="term" value="C:plasma membrane"/>
    <property type="evidence" value="ECO:0007669"/>
    <property type="project" value="UniProtKB-SubCell"/>
</dbReference>
<gene>
    <name evidence="9" type="ORF">QNI16_17190</name>
</gene>
<dbReference type="Pfam" id="PF02687">
    <property type="entry name" value="FtsX"/>
    <property type="match status" value="2"/>
</dbReference>
<feature type="transmembrane region" description="Helical" evidence="6">
    <location>
        <begin position="423"/>
        <end position="443"/>
    </location>
</feature>
<dbReference type="Pfam" id="PF12704">
    <property type="entry name" value="MacB_PCD"/>
    <property type="match status" value="1"/>
</dbReference>
<dbReference type="InterPro" id="IPR050250">
    <property type="entry name" value="Macrolide_Exporter_MacB"/>
</dbReference>
<keyword evidence="2" id="KW-1003">Cell membrane</keyword>
<dbReference type="EMBL" id="JASJOS010000007">
    <property type="protein sequence ID" value="MDJ1482243.1"/>
    <property type="molecule type" value="Genomic_DNA"/>
</dbReference>
<evidence type="ECO:0000256" key="1">
    <source>
        <dbReference type="ARBA" id="ARBA00004651"/>
    </source>
</evidence>
<evidence type="ECO:0000313" key="10">
    <source>
        <dbReference type="Proteomes" id="UP001241110"/>
    </source>
</evidence>
<keyword evidence="5 6" id="KW-0472">Membrane</keyword>
<dbReference type="InterPro" id="IPR025857">
    <property type="entry name" value="MacB_PCD"/>
</dbReference>
<comment type="caution">
    <text evidence="9">The sequence shown here is derived from an EMBL/GenBank/DDBJ whole genome shotgun (WGS) entry which is preliminary data.</text>
</comment>
<dbReference type="InterPro" id="IPR003838">
    <property type="entry name" value="ABC3_permease_C"/>
</dbReference>
<feature type="transmembrane region" description="Helical" evidence="6">
    <location>
        <begin position="280"/>
        <end position="302"/>
    </location>
</feature>
<name>A0AAE3QT72_9BACT</name>
<dbReference type="PANTHER" id="PTHR30572:SF18">
    <property type="entry name" value="ABC-TYPE MACROLIDE FAMILY EXPORT SYSTEM PERMEASE COMPONENT 2"/>
    <property type="match status" value="1"/>
</dbReference>
<evidence type="ECO:0000256" key="3">
    <source>
        <dbReference type="ARBA" id="ARBA00022692"/>
    </source>
</evidence>